<evidence type="ECO:0008006" key="6">
    <source>
        <dbReference type="Google" id="ProtNLM"/>
    </source>
</evidence>
<dbReference type="Proteomes" id="UP000663840">
    <property type="component" value="Unassembled WGS sequence"/>
</dbReference>
<reference evidence="3" key="2">
    <citation type="submission" date="2020-09" db="EMBL/GenBank/DDBJ databases">
        <title>Comparative genome analyses of four rice-infecting Rhizoctonia solani isolates reveal extensive enrichment of homogalacturonan modification genes.</title>
        <authorList>
            <person name="Lee D.-Y."/>
            <person name="Jeon J."/>
            <person name="Kim K.-T."/>
            <person name="Cheong K."/>
            <person name="Song H."/>
            <person name="Choi G."/>
            <person name="Ko J."/>
            <person name="Opiyo S.O."/>
            <person name="Zuo S."/>
            <person name="Madhav S."/>
            <person name="Lee Y.-H."/>
            <person name="Wang G.-L."/>
        </authorList>
    </citation>
    <scope>NUCLEOTIDE SEQUENCE</scope>
    <source>
        <strain evidence="3">AG1-IA YN-7</strain>
    </source>
</reference>
<dbReference type="EMBL" id="CAJMWR010001005">
    <property type="protein sequence ID" value="CAE6411481.1"/>
    <property type="molecule type" value="Genomic_DNA"/>
</dbReference>
<gene>
    <name evidence="2" type="ORF">RDB_LOCUS44986</name>
    <name evidence="4" type="ORF">RhiXN_00262</name>
    <name evidence="3" type="ORF">RHS04_04712</name>
</gene>
<sequence>MATGTPPPVSNATQSGEAARKKQTALDLQKQQLEKLMKDPTKLVNLPAPPKEKTVRPPREMMKNVQGSSAGMCAGSGEFHVYKQSRRREYERLKIMEEASKKEQEAAEFEAKKREREEQSEAKTAKNRARRQKKKNRAMGKGGVQDGTNGNSEDPTKRRRLAADGANVVFRRPGESSDEEDEHGPTPAIPQPTSVEDSGLPTLPPDVKVAEPTQIIIHDD</sequence>
<dbReference type="GO" id="GO:0004860">
    <property type="term" value="F:protein kinase inhibitor activity"/>
    <property type="evidence" value="ECO:0007669"/>
    <property type="project" value="TreeGrafter"/>
</dbReference>
<dbReference type="GO" id="GO:0005730">
    <property type="term" value="C:nucleolus"/>
    <property type="evidence" value="ECO:0007669"/>
    <property type="project" value="TreeGrafter"/>
</dbReference>
<evidence type="ECO:0000313" key="2">
    <source>
        <dbReference type="EMBL" id="CAE6411481.1"/>
    </source>
</evidence>
<dbReference type="InterPro" id="IPR009548">
    <property type="entry name" value="Prkrip1"/>
</dbReference>
<dbReference type="PANTHER" id="PTHR13507:SF0">
    <property type="entry name" value="PRKR-INTERACTING PROTEIN 1"/>
    <property type="match status" value="1"/>
</dbReference>
<accession>A0A8H7H8Y8</accession>
<dbReference type="GO" id="GO:0019901">
    <property type="term" value="F:protein kinase binding"/>
    <property type="evidence" value="ECO:0007669"/>
    <property type="project" value="TreeGrafter"/>
</dbReference>
<proteinExistence type="predicted"/>
<evidence type="ECO:0000256" key="1">
    <source>
        <dbReference type="SAM" id="MobiDB-lite"/>
    </source>
</evidence>
<evidence type="ECO:0000313" key="4">
    <source>
        <dbReference type="EMBL" id="QRW18856.1"/>
    </source>
</evidence>
<dbReference type="AlphaFoldDB" id="A0A8H7H8Y8"/>
<evidence type="ECO:0000313" key="5">
    <source>
        <dbReference type="Proteomes" id="UP000650582"/>
    </source>
</evidence>
<reference evidence="2" key="3">
    <citation type="submission" date="2021-01" db="EMBL/GenBank/DDBJ databases">
        <authorList>
            <person name="Kaushik A."/>
        </authorList>
    </citation>
    <scope>NUCLEOTIDE SEQUENCE</scope>
    <source>
        <strain evidence="2">AG1-1A</strain>
    </source>
</reference>
<reference evidence="4" key="1">
    <citation type="submission" date="2020-05" db="EMBL/GenBank/DDBJ databases">
        <title>Evolutionary and genomic comparisons of hybrid uninucleate and nonhybrid Rhizoctonia fungi.</title>
        <authorList>
            <person name="Li C."/>
            <person name="Chen X."/>
        </authorList>
    </citation>
    <scope>NUCLEOTIDE SEQUENCE</scope>
    <source>
        <strain evidence="4">AG-1 IA</strain>
    </source>
</reference>
<dbReference type="PANTHER" id="PTHR13507">
    <property type="entry name" value="PRKR-INTERACTING PROTEIN 1"/>
    <property type="match status" value="1"/>
</dbReference>
<feature type="compositionally biased region" description="Basic residues" evidence="1">
    <location>
        <begin position="125"/>
        <end position="138"/>
    </location>
</feature>
<feature type="compositionally biased region" description="Basic and acidic residues" evidence="1">
    <location>
        <begin position="50"/>
        <end position="60"/>
    </location>
</feature>
<feature type="region of interest" description="Disordered" evidence="1">
    <location>
        <begin position="1"/>
        <end position="60"/>
    </location>
</feature>
<evidence type="ECO:0000313" key="3">
    <source>
        <dbReference type="EMBL" id="KAF8679899.1"/>
    </source>
</evidence>
<feature type="compositionally biased region" description="Basic and acidic residues" evidence="1">
    <location>
        <begin position="32"/>
        <end position="41"/>
    </location>
</feature>
<dbReference type="Pfam" id="PF06658">
    <property type="entry name" value="DUF1168"/>
    <property type="match status" value="1"/>
</dbReference>
<dbReference type="Proteomes" id="UP000650533">
    <property type="component" value="Chromosome 4"/>
</dbReference>
<name>A0A8H7H8Y8_9AGAM</name>
<protein>
    <recommendedName>
        <fullName evidence="6">DUF1168-domain-containing protein</fullName>
    </recommendedName>
</protein>
<organism evidence="3 5">
    <name type="scientific">Rhizoctonia solani</name>
    <dbReference type="NCBI Taxonomy" id="456999"/>
    <lineage>
        <taxon>Eukaryota</taxon>
        <taxon>Fungi</taxon>
        <taxon>Dikarya</taxon>
        <taxon>Basidiomycota</taxon>
        <taxon>Agaricomycotina</taxon>
        <taxon>Agaricomycetes</taxon>
        <taxon>Cantharellales</taxon>
        <taxon>Ceratobasidiaceae</taxon>
        <taxon>Rhizoctonia</taxon>
    </lineage>
</organism>
<dbReference type="GO" id="GO:0003725">
    <property type="term" value="F:double-stranded RNA binding"/>
    <property type="evidence" value="ECO:0007669"/>
    <property type="project" value="InterPro"/>
</dbReference>
<feature type="compositionally biased region" description="Basic and acidic residues" evidence="1">
    <location>
        <begin position="98"/>
        <end position="124"/>
    </location>
</feature>
<feature type="region of interest" description="Disordered" evidence="1">
    <location>
        <begin position="98"/>
        <end position="220"/>
    </location>
</feature>
<dbReference type="EMBL" id="JACYCC010000037">
    <property type="protein sequence ID" value="KAF8679899.1"/>
    <property type="molecule type" value="Genomic_DNA"/>
</dbReference>
<dbReference type="Proteomes" id="UP000650582">
    <property type="component" value="Unassembled WGS sequence"/>
</dbReference>
<dbReference type="EMBL" id="CP059661">
    <property type="protein sequence ID" value="QRW18856.1"/>
    <property type="molecule type" value="Genomic_DNA"/>
</dbReference>